<keyword evidence="1" id="KW-0472">Membrane</keyword>
<keyword evidence="1" id="KW-1133">Transmembrane helix</keyword>
<protein>
    <submittedName>
        <fullName evidence="2">Uncharacterized protein</fullName>
    </submittedName>
</protein>
<sequence length="214" mass="24128">MICMQIILIILTTIPYGILNIYSLVTIKTIKDKNRLNTESLVFTIISLNTFIHTSKKCSTDDDCDLELMCNIESHTCTRPQPYFWHEDIRACYDCASSWLKLQANKCLLFAISHSSGVIYNMHEFTALQDQIKYLLNGNVVLIASLYFYQGVWVRINNVIENANNINEEQLALALSTSGDDSSNKDLNDILSYGDIAAETSNSITSFTSVVSQE</sequence>
<evidence type="ECO:0000313" key="4">
    <source>
        <dbReference type="Proteomes" id="UP000663864"/>
    </source>
</evidence>
<dbReference type="Proteomes" id="UP000663836">
    <property type="component" value="Unassembled WGS sequence"/>
</dbReference>
<gene>
    <name evidence="3" type="ORF">JBS370_LOCUS18722</name>
    <name evidence="2" type="ORF">ZHD862_LOCUS31533</name>
</gene>
<dbReference type="AlphaFoldDB" id="A0A815IVF8"/>
<evidence type="ECO:0000313" key="2">
    <source>
        <dbReference type="EMBL" id="CAF1369831.1"/>
    </source>
</evidence>
<name>A0A815IVF8_9BILA</name>
<reference evidence="2" key="1">
    <citation type="submission" date="2021-02" db="EMBL/GenBank/DDBJ databases">
        <authorList>
            <person name="Nowell W R."/>
        </authorList>
    </citation>
    <scope>NUCLEOTIDE SEQUENCE</scope>
</reference>
<accession>A0A815IVF8</accession>
<dbReference type="Proteomes" id="UP000663864">
    <property type="component" value="Unassembled WGS sequence"/>
</dbReference>
<organism evidence="2 4">
    <name type="scientific">Rotaria sordida</name>
    <dbReference type="NCBI Taxonomy" id="392033"/>
    <lineage>
        <taxon>Eukaryota</taxon>
        <taxon>Metazoa</taxon>
        <taxon>Spiralia</taxon>
        <taxon>Gnathifera</taxon>
        <taxon>Rotifera</taxon>
        <taxon>Eurotatoria</taxon>
        <taxon>Bdelloidea</taxon>
        <taxon>Philodinida</taxon>
        <taxon>Philodinidae</taxon>
        <taxon>Rotaria</taxon>
    </lineage>
</organism>
<keyword evidence="1" id="KW-0812">Transmembrane</keyword>
<dbReference type="EMBL" id="CAJOBD010002156">
    <property type="protein sequence ID" value="CAF3859977.1"/>
    <property type="molecule type" value="Genomic_DNA"/>
</dbReference>
<proteinExistence type="predicted"/>
<comment type="caution">
    <text evidence="2">The sequence shown here is derived from an EMBL/GenBank/DDBJ whole genome shotgun (WGS) entry which is preliminary data.</text>
</comment>
<dbReference type="EMBL" id="CAJNOT010003194">
    <property type="protein sequence ID" value="CAF1369831.1"/>
    <property type="molecule type" value="Genomic_DNA"/>
</dbReference>
<evidence type="ECO:0000256" key="1">
    <source>
        <dbReference type="SAM" id="Phobius"/>
    </source>
</evidence>
<feature type="transmembrane region" description="Helical" evidence="1">
    <location>
        <begin position="6"/>
        <end position="25"/>
    </location>
</feature>
<evidence type="ECO:0000313" key="3">
    <source>
        <dbReference type="EMBL" id="CAF3859977.1"/>
    </source>
</evidence>